<organism evidence="1">
    <name type="scientific">Planktothricoides raciborskii GIHE-MW2</name>
    <dbReference type="NCBI Taxonomy" id="2792601"/>
    <lineage>
        <taxon>Bacteria</taxon>
        <taxon>Bacillati</taxon>
        <taxon>Cyanobacteriota</taxon>
        <taxon>Cyanophyceae</taxon>
        <taxon>Oscillatoriophycideae</taxon>
        <taxon>Oscillatoriales</taxon>
        <taxon>Oscillatoriaceae</taxon>
        <taxon>Planktothricoides</taxon>
    </lineage>
</organism>
<dbReference type="SUPFAM" id="SSF52833">
    <property type="entry name" value="Thioredoxin-like"/>
    <property type="match status" value="1"/>
</dbReference>
<dbReference type="AlphaFoldDB" id="A0AAU8J7Y2"/>
<dbReference type="PANTHER" id="PTHR47682">
    <property type="entry name" value="TETRATRICOPEPTIDE REPEAT (TPR)-CONTAINING PROTEIN"/>
    <property type="match status" value="1"/>
</dbReference>
<reference evidence="1" key="1">
    <citation type="submission" date="2024-07" db="EMBL/GenBank/DDBJ databases">
        <authorList>
            <person name="Kim Y.J."/>
            <person name="Jeong J.Y."/>
        </authorList>
    </citation>
    <scope>NUCLEOTIDE SEQUENCE</scope>
    <source>
        <strain evidence="1">GIHE-MW2</strain>
    </source>
</reference>
<proteinExistence type="predicted"/>
<evidence type="ECO:0000313" key="1">
    <source>
        <dbReference type="EMBL" id="XCM35238.1"/>
    </source>
</evidence>
<dbReference type="Pfam" id="PF01257">
    <property type="entry name" value="2Fe-2S_thioredx"/>
    <property type="match status" value="1"/>
</dbReference>
<dbReference type="InterPro" id="IPR036249">
    <property type="entry name" value="Thioredoxin-like_sf"/>
</dbReference>
<dbReference type="CDD" id="cd02980">
    <property type="entry name" value="TRX_Fd_family"/>
    <property type="match status" value="1"/>
</dbReference>
<dbReference type="RefSeq" id="WP_054467231.1">
    <property type="nucleotide sequence ID" value="NZ_CP159837.1"/>
</dbReference>
<accession>A0AAU8J7Y2</accession>
<protein>
    <submittedName>
        <fullName evidence="1">(2Fe-2S) ferredoxin domain-containing protein</fullName>
    </submittedName>
</protein>
<gene>
    <name evidence="1" type="ORF">ABWT76_003899</name>
</gene>
<name>A0AAU8J7Y2_9CYAN</name>
<dbReference type="EMBL" id="CP159837">
    <property type="protein sequence ID" value="XCM35238.1"/>
    <property type="molecule type" value="Genomic_DNA"/>
</dbReference>
<dbReference type="PANTHER" id="PTHR47682:SF1">
    <property type="entry name" value="TETRATRICOPEPTIDE REPEAT (TPR)-CONTAINING PROTEIN"/>
    <property type="match status" value="1"/>
</dbReference>
<dbReference type="Gene3D" id="3.40.30.10">
    <property type="entry name" value="Glutaredoxin"/>
    <property type="match status" value="1"/>
</dbReference>
<sequence>MVIVQQSQRKVLVCINRTCRKQGAEKVLQAFQQMPIENAIAEGTGCLGQCGNGPMVLVEPEQVWYCQVRPEEVPAVVERHLKGNQPIKGMLYRKFHPRE</sequence>